<name>A0A3L8S1M4_CHLGU</name>
<keyword evidence="2" id="KW-1185">Reference proteome</keyword>
<dbReference type="OrthoDB" id="6163051at2759"/>
<protein>
    <submittedName>
        <fullName evidence="1">Uncharacterized protein</fullName>
    </submittedName>
</protein>
<organism evidence="1 2">
    <name type="scientific">Chloebia gouldiae</name>
    <name type="common">Gouldian finch</name>
    <name type="synonym">Erythrura gouldiae</name>
    <dbReference type="NCBI Taxonomy" id="44316"/>
    <lineage>
        <taxon>Eukaryota</taxon>
        <taxon>Metazoa</taxon>
        <taxon>Chordata</taxon>
        <taxon>Craniata</taxon>
        <taxon>Vertebrata</taxon>
        <taxon>Euteleostomi</taxon>
        <taxon>Archelosauria</taxon>
        <taxon>Archosauria</taxon>
        <taxon>Dinosauria</taxon>
        <taxon>Saurischia</taxon>
        <taxon>Theropoda</taxon>
        <taxon>Coelurosauria</taxon>
        <taxon>Aves</taxon>
        <taxon>Neognathae</taxon>
        <taxon>Neoaves</taxon>
        <taxon>Telluraves</taxon>
        <taxon>Australaves</taxon>
        <taxon>Passeriformes</taxon>
        <taxon>Passeroidea</taxon>
        <taxon>Passeridae</taxon>
        <taxon>Chloebia</taxon>
    </lineage>
</organism>
<evidence type="ECO:0000313" key="2">
    <source>
        <dbReference type="Proteomes" id="UP000276834"/>
    </source>
</evidence>
<reference evidence="1 2" key="1">
    <citation type="journal article" date="2018" name="Proc. R. Soc. B">
        <title>A non-coding region near Follistatin controls head colour polymorphism in the Gouldian finch.</title>
        <authorList>
            <person name="Toomey M.B."/>
            <person name="Marques C.I."/>
            <person name="Andrade P."/>
            <person name="Araujo P.M."/>
            <person name="Sabatino S."/>
            <person name="Gazda M.A."/>
            <person name="Afonso S."/>
            <person name="Lopes R.J."/>
            <person name="Corbo J.C."/>
            <person name="Carneiro M."/>
        </authorList>
    </citation>
    <scope>NUCLEOTIDE SEQUENCE [LARGE SCALE GENOMIC DNA]</scope>
    <source>
        <strain evidence="1">Red01</strain>
        <tissue evidence="1">Muscle</tissue>
    </source>
</reference>
<dbReference type="Proteomes" id="UP000276834">
    <property type="component" value="Unassembled WGS sequence"/>
</dbReference>
<dbReference type="EMBL" id="QUSF01000086">
    <property type="protein sequence ID" value="RLV94210.1"/>
    <property type="molecule type" value="Genomic_DNA"/>
</dbReference>
<comment type="caution">
    <text evidence="1">The sequence shown here is derived from an EMBL/GenBank/DDBJ whole genome shotgun (WGS) entry which is preliminary data.</text>
</comment>
<dbReference type="AlphaFoldDB" id="A0A3L8S1M4"/>
<gene>
    <name evidence="1" type="ORF">DV515_00013221</name>
</gene>
<proteinExistence type="predicted"/>
<sequence length="74" mass="8022">MLGASACESISNITQRFPGFPAKGEKVLADSLNLSTAFRMVRAHLPVTIVAFHSSRSCIPKVPQTPAERVLELQ</sequence>
<accession>A0A3L8S1M4</accession>
<evidence type="ECO:0000313" key="1">
    <source>
        <dbReference type="EMBL" id="RLV94210.1"/>
    </source>
</evidence>